<reference evidence="1 2" key="1">
    <citation type="submission" date="2016-09" db="EMBL/GenBank/DDBJ databases">
        <title>The complete genome sequences of Rhizobium gallicum, symbiovars gallicum and phaseoli, symbionts associated to common bean (Phaseolus vulgaris).</title>
        <authorList>
            <person name="Bustos P."/>
            <person name="Santamaria R.I."/>
            <person name="Perez-Carrascal O.M."/>
            <person name="Juarez S."/>
            <person name="Lozano L."/>
            <person name="Martinez-Flores I."/>
            <person name="Martinez-Romero E."/>
            <person name="Cevallos M."/>
            <person name="Romero D."/>
            <person name="Davila G."/>
            <person name="Gonzalez V."/>
        </authorList>
    </citation>
    <scope>NUCLEOTIDE SEQUENCE [LARGE SCALE GENOMIC DNA]</scope>
    <source>
        <strain evidence="1 2">IE4872</strain>
        <plasmid evidence="2">prgalie4872d</plasmid>
    </source>
</reference>
<evidence type="ECO:0000313" key="1">
    <source>
        <dbReference type="EMBL" id="APO70916.1"/>
    </source>
</evidence>
<geneLocation type="plasmid" evidence="2">
    <name>prgalie4872d</name>
</geneLocation>
<dbReference type="EMBL" id="CP017105">
    <property type="protein sequence ID" value="APO70916.1"/>
    <property type="molecule type" value="Genomic_DNA"/>
</dbReference>
<name>A0A1L5NSN6_9HYPH</name>
<keyword evidence="1" id="KW-0614">Plasmid</keyword>
<sequence>MNILLFVVLGFNSGARRSLLAWWTHQISLSERGVSPPVSPIMPTAPIIPVQRHMIESLTPDDIKELA</sequence>
<dbReference type="AlphaFoldDB" id="A0A1L5NSN6"/>
<gene>
    <name evidence="1" type="ORF">IE4872_PD00382</name>
</gene>
<protein>
    <submittedName>
        <fullName evidence="1">Uncharacterized protein</fullName>
    </submittedName>
</protein>
<organism evidence="1 2">
    <name type="scientific">Rhizobium gallicum</name>
    <dbReference type="NCBI Taxonomy" id="56730"/>
    <lineage>
        <taxon>Bacteria</taxon>
        <taxon>Pseudomonadati</taxon>
        <taxon>Pseudomonadota</taxon>
        <taxon>Alphaproteobacteria</taxon>
        <taxon>Hyphomicrobiales</taxon>
        <taxon>Rhizobiaceae</taxon>
        <taxon>Rhizobium/Agrobacterium group</taxon>
        <taxon>Rhizobium</taxon>
    </lineage>
</organism>
<dbReference type="Proteomes" id="UP000184749">
    <property type="component" value="Plasmid pRgalIE4872d"/>
</dbReference>
<evidence type="ECO:0000313" key="2">
    <source>
        <dbReference type="Proteomes" id="UP000184749"/>
    </source>
</evidence>
<accession>A0A1L5NSN6</accession>
<proteinExistence type="predicted"/>